<protein>
    <recommendedName>
        <fullName evidence="4">Rieske-like [2Fe-2S] domain-containing protein</fullName>
    </recommendedName>
</protein>
<feature type="region of interest" description="Disordered" evidence="3">
    <location>
        <begin position="50"/>
        <end position="78"/>
    </location>
</feature>
<keyword evidence="1" id="KW-0560">Oxidoreductase</keyword>
<evidence type="ECO:0000313" key="5">
    <source>
        <dbReference type="EMBL" id="KAK9822950.1"/>
    </source>
</evidence>
<dbReference type="GO" id="GO:0051537">
    <property type="term" value="F:2 iron, 2 sulfur cluster binding"/>
    <property type="evidence" value="ECO:0007669"/>
    <property type="project" value="InterPro"/>
</dbReference>
<sequence>MSFVLGRCVQQPTCLHTSGRRFAGTPLLVLAQNRRKHFLSKGHVQCAKAGKGFGASSKPSPAAQKKAEQKRKEEGWETAARLSDFPADRPTKPLFLDDGTAIMLYRAVDGNVYCTNANSTAFQFPLTNARIMQREGKNVIESALDGTVYDLESGKVLEWCPRNNLLRQLTGALKGNQPSVDIKTYPTMVDDNGVVFVKAAPHPD</sequence>
<feature type="compositionally biased region" description="Basic and acidic residues" evidence="3">
    <location>
        <begin position="65"/>
        <end position="75"/>
    </location>
</feature>
<evidence type="ECO:0000256" key="3">
    <source>
        <dbReference type="SAM" id="MobiDB-lite"/>
    </source>
</evidence>
<evidence type="ECO:0000256" key="1">
    <source>
        <dbReference type="ARBA" id="ARBA00023002"/>
    </source>
</evidence>
<organism evidence="5 6">
    <name type="scientific">Apatococcus lobatus</name>
    <dbReference type="NCBI Taxonomy" id="904363"/>
    <lineage>
        <taxon>Eukaryota</taxon>
        <taxon>Viridiplantae</taxon>
        <taxon>Chlorophyta</taxon>
        <taxon>core chlorophytes</taxon>
        <taxon>Trebouxiophyceae</taxon>
        <taxon>Chlorellales</taxon>
        <taxon>Chlorellaceae</taxon>
        <taxon>Apatococcus</taxon>
    </lineage>
</organism>
<evidence type="ECO:0000259" key="4">
    <source>
        <dbReference type="Pfam" id="PF13806"/>
    </source>
</evidence>
<accession>A0AAW1QP06</accession>
<dbReference type="GO" id="GO:0042128">
    <property type="term" value="P:nitrate assimilation"/>
    <property type="evidence" value="ECO:0007669"/>
    <property type="project" value="UniProtKB-KW"/>
</dbReference>
<name>A0AAW1QP06_9CHLO</name>
<keyword evidence="2" id="KW-0534">Nitrate assimilation</keyword>
<feature type="domain" description="Rieske-like [2Fe-2S]" evidence="4">
    <location>
        <begin position="76"/>
        <end position="195"/>
    </location>
</feature>
<evidence type="ECO:0000313" key="6">
    <source>
        <dbReference type="Proteomes" id="UP001438707"/>
    </source>
</evidence>
<gene>
    <name evidence="5" type="ORF">WJX74_008206</name>
</gene>
<dbReference type="Pfam" id="PF13806">
    <property type="entry name" value="Rieske_2"/>
    <property type="match status" value="1"/>
</dbReference>
<evidence type="ECO:0000256" key="2">
    <source>
        <dbReference type="ARBA" id="ARBA00023063"/>
    </source>
</evidence>
<keyword evidence="6" id="KW-1185">Reference proteome</keyword>
<dbReference type="InterPro" id="IPR036922">
    <property type="entry name" value="Rieske_2Fe-2S_sf"/>
</dbReference>
<dbReference type="Proteomes" id="UP001438707">
    <property type="component" value="Unassembled WGS sequence"/>
</dbReference>
<reference evidence="5 6" key="1">
    <citation type="journal article" date="2024" name="Nat. Commun.">
        <title>Phylogenomics reveals the evolutionary origins of lichenization in chlorophyte algae.</title>
        <authorList>
            <person name="Puginier C."/>
            <person name="Libourel C."/>
            <person name="Otte J."/>
            <person name="Skaloud P."/>
            <person name="Haon M."/>
            <person name="Grisel S."/>
            <person name="Petersen M."/>
            <person name="Berrin J.G."/>
            <person name="Delaux P.M."/>
            <person name="Dal Grande F."/>
            <person name="Keller J."/>
        </authorList>
    </citation>
    <scope>NUCLEOTIDE SEQUENCE [LARGE SCALE GENOMIC DNA]</scope>
    <source>
        <strain evidence="5 6">SAG 2145</strain>
    </source>
</reference>
<dbReference type="EMBL" id="JALJOS010000029">
    <property type="protein sequence ID" value="KAK9822950.1"/>
    <property type="molecule type" value="Genomic_DNA"/>
</dbReference>
<dbReference type="GO" id="GO:0008942">
    <property type="term" value="F:nitrite reductase [NAD(P)H] activity"/>
    <property type="evidence" value="ECO:0007669"/>
    <property type="project" value="InterPro"/>
</dbReference>
<dbReference type="AlphaFoldDB" id="A0AAW1QP06"/>
<dbReference type="SUPFAM" id="SSF50022">
    <property type="entry name" value="ISP domain"/>
    <property type="match status" value="1"/>
</dbReference>
<dbReference type="InterPro" id="IPR012748">
    <property type="entry name" value="Rieske-like_NirD"/>
</dbReference>
<proteinExistence type="predicted"/>
<comment type="caution">
    <text evidence="5">The sequence shown here is derived from an EMBL/GenBank/DDBJ whole genome shotgun (WGS) entry which is preliminary data.</text>
</comment>
<dbReference type="Gene3D" id="2.102.10.10">
    <property type="entry name" value="Rieske [2Fe-2S] iron-sulphur domain"/>
    <property type="match status" value="1"/>
</dbReference>